<feature type="transmembrane region" description="Helical" evidence="1">
    <location>
        <begin position="156"/>
        <end position="177"/>
    </location>
</feature>
<name>A0A7W3LZB7_ACTNM</name>
<keyword evidence="1" id="KW-0812">Transmembrane</keyword>
<organism evidence="2 3">
    <name type="scientific">Actinomadura namibiensis</name>
    <dbReference type="NCBI Taxonomy" id="182080"/>
    <lineage>
        <taxon>Bacteria</taxon>
        <taxon>Bacillati</taxon>
        <taxon>Actinomycetota</taxon>
        <taxon>Actinomycetes</taxon>
        <taxon>Streptosporangiales</taxon>
        <taxon>Thermomonosporaceae</taxon>
        <taxon>Actinomadura</taxon>
    </lineage>
</organism>
<feature type="transmembrane region" description="Helical" evidence="1">
    <location>
        <begin position="427"/>
        <end position="452"/>
    </location>
</feature>
<feature type="transmembrane region" description="Helical" evidence="1">
    <location>
        <begin position="499"/>
        <end position="522"/>
    </location>
</feature>
<feature type="transmembrane region" description="Helical" evidence="1">
    <location>
        <begin position="80"/>
        <end position="100"/>
    </location>
</feature>
<feature type="transmembrane region" description="Helical" evidence="1">
    <location>
        <begin position="459"/>
        <end position="479"/>
    </location>
</feature>
<dbReference type="EMBL" id="JACJIA010000019">
    <property type="protein sequence ID" value="MBA8956994.1"/>
    <property type="molecule type" value="Genomic_DNA"/>
</dbReference>
<reference evidence="2 3" key="1">
    <citation type="submission" date="2020-08" db="EMBL/GenBank/DDBJ databases">
        <title>Genomic Encyclopedia of Type Strains, Phase IV (KMG-IV): sequencing the most valuable type-strain genomes for metagenomic binning, comparative biology and taxonomic classification.</title>
        <authorList>
            <person name="Goeker M."/>
        </authorList>
    </citation>
    <scope>NUCLEOTIDE SEQUENCE [LARGE SCALE GENOMIC DNA]</scope>
    <source>
        <strain evidence="2 3">DSM 44197</strain>
    </source>
</reference>
<gene>
    <name evidence="2" type="ORF">HNR61_008684</name>
</gene>
<feature type="transmembrane region" description="Helical" evidence="1">
    <location>
        <begin position="293"/>
        <end position="311"/>
    </location>
</feature>
<dbReference type="RefSeq" id="WP_182848857.1">
    <property type="nucleotide sequence ID" value="NZ_BAAALP010000017.1"/>
</dbReference>
<feature type="transmembrane region" description="Helical" evidence="1">
    <location>
        <begin position="189"/>
        <end position="205"/>
    </location>
</feature>
<keyword evidence="1" id="KW-0472">Membrane</keyword>
<dbReference type="AlphaFoldDB" id="A0A7W3LZB7"/>
<feature type="transmembrane region" description="Helical" evidence="1">
    <location>
        <begin position="234"/>
        <end position="254"/>
    </location>
</feature>
<protein>
    <submittedName>
        <fullName evidence="2">ABC-2 type transport system permease protein</fullName>
    </submittedName>
</protein>
<accession>A0A7W3LZB7</accession>
<feature type="transmembrane region" description="Helical" evidence="1">
    <location>
        <begin position="128"/>
        <end position="150"/>
    </location>
</feature>
<keyword evidence="3" id="KW-1185">Reference proteome</keyword>
<keyword evidence="1" id="KW-1133">Transmembrane helix</keyword>
<feature type="transmembrane region" description="Helical" evidence="1">
    <location>
        <begin position="340"/>
        <end position="362"/>
    </location>
</feature>
<evidence type="ECO:0000313" key="2">
    <source>
        <dbReference type="EMBL" id="MBA8956994.1"/>
    </source>
</evidence>
<feature type="transmembrane region" description="Helical" evidence="1">
    <location>
        <begin position="20"/>
        <end position="43"/>
    </location>
</feature>
<proteinExistence type="predicted"/>
<evidence type="ECO:0000256" key="1">
    <source>
        <dbReference type="SAM" id="Phobius"/>
    </source>
</evidence>
<dbReference type="Proteomes" id="UP000572680">
    <property type="component" value="Unassembled WGS sequence"/>
</dbReference>
<feature type="transmembrane region" description="Helical" evidence="1">
    <location>
        <begin position="391"/>
        <end position="415"/>
    </location>
</feature>
<evidence type="ECO:0000313" key="3">
    <source>
        <dbReference type="Proteomes" id="UP000572680"/>
    </source>
</evidence>
<sequence length="530" mass="54614">MNAFTGTGALLRLALRRDRIMIPVWALVLWSLALSTVSSYAGLYDTEAERLSFIRGINANTSTLAFYGPVHGASVGALSAWRLGTALAAMVAVMTVLLVVRHSRAEEEDGRLELVGAGVVGRRAPLTAALLAALVADALVALLGFVALAGQGVAGALAFALGWFALGAVFAAVAAVCVQLSESARTARLLGFAVLGAAFLVRTVADASESARWLSWLSPIGWNQQLRPFDEDRLWVLALSAALVVPLVGVGYALTGRRDLGAGMLAPRLGPASAGRGLRGALGLAWRLQRGMLLAWAVGLTLYGVIMGGVLEGVDDLVGDSPETREIIQRMGGQQGLTDAFLSTAAGMLGAFAAVYGVQAALRLRGEEGAQRLEPLLALSLGRVRWAAGHLLIALAGVAVILLTTGLAIGVVHGLTAGDVPGRLGDALGAVLVQAPAAWVTTAVAVALFGLLPRLSYAAWGVVGAFLLLGLLGPALNLHQAVLDVSPFTHTPKLPGAELTATPLVVMTAVVAVLVAAGLAGFRRRDITTS</sequence>
<comment type="caution">
    <text evidence="2">The sequence shown here is derived from an EMBL/GenBank/DDBJ whole genome shotgun (WGS) entry which is preliminary data.</text>
</comment>